<reference evidence="2 3" key="1">
    <citation type="submission" date="2019-12" db="EMBL/GenBank/DDBJ databases">
        <title>Genomic-based taxomic classification of the family Erythrobacteraceae.</title>
        <authorList>
            <person name="Xu L."/>
        </authorList>
    </citation>
    <scope>NUCLEOTIDE SEQUENCE [LARGE SCALE GENOMIC DNA]</scope>
    <source>
        <strain evidence="2 3">KCTC 42453</strain>
    </source>
</reference>
<dbReference type="CDD" id="cd01948">
    <property type="entry name" value="EAL"/>
    <property type="match status" value="1"/>
</dbReference>
<dbReference type="SMART" id="SM00052">
    <property type="entry name" value="EAL"/>
    <property type="match status" value="1"/>
</dbReference>
<organism evidence="2 3">
    <name type="scientific">Allopontixanthobacter sediminis</name>
    <dbReference type="NCBI Taxonomy" id="1689985"/>
    <lineage>
        <taxon>Bacteria</taxon>
        <taxon>Pseudomonadati</taxon>
        <taxon>Pseudomonadota</taxon>
        <taxon>Alphaproteobacteria</taxon>
        <taxon>Sphingomonadales</taxon>
        <taxon>Erythrobacteraceae</taxon>
        <taxon>Allopontixanthobacter</taxon>
    </lineage>
</organism>
<dbReference type="PANTHER" id="PTHR33121">
    <property type="entry name" value="CYCLIC DI-GMP PHOSPHODIESTERASE PDEF"/>
    <property type="match status" value="1"/>
</dbReference>
<name>A0A845B3G6_9SPHN</name>
<keyword evidence="3" id="KW-1185">Reference proteome</keyword>
<dbReference type="InterPro" id="IPR050706">
    <property type="entry name" value="Cyclic-di-GMP_PDE-like"/>
</dbReference>
<dbReference type="InterPro" id="IPR001633">
    <property type="entry name" value="EAL_dom"/>
</dbReference>
<dbReference type="InterPro" id="IPR035919">
    <property type="entry name" value="EAL_sf"/>
</dbReference>
<dbReference type="GO" id="GO:0071111">
    <property type="term" value="F:cyclic-guanylate-specific phosphodiesterase activity"/>
    <property type="evidence" value="ECO:0007669"/>
    <property type="project" value="InterPro"/>
</dbReference>
<gene>
    <name evidence="2" type="ORF">GRI65_06610</name>
</gene>
<dbReference type="OrthoDB" id="1673646at2"/>
<dbReference type="InterPro" id="IPR003018">
    <property type="entry name" value="GAF"/>
</dbReference>
<comment type="caution">
    <text evidence="2">The sequence shown here is derived from an EMBL/GenBank/DDBJ whole genome shotgun (WGS) entry which is preliminary data.</text>
</comment>
<dbReference type="Pfam" id="PF13185">
    <property type="entry name" value="GAF_2"/>
    <property type="match status" value="1"/>
</dbReference>
<dbReference type="Gene3D" id="3.20.20.450">
    <property type="entry name" value="EAL domain"/>
    <property type="match status" value="1"/>
</dbReference>
<evidence type="ECO:0000313" key="2">
    <source>
        <dbReference type="EMBL" id="MXP44122.1"/>
    </source>
</evidence>
<accession>A0A845B3G6</accession>
<feature type="domain" description="EAL" evidence="1">
    <location>
        <begin position="169"/>
        <end position="410"/>
    </location>
</feature>
<proteinExistence type="predicted"/>
<dbReference type="SMART" id="SM00065">
    <property type="entry name" value="GAF"/>
    <property type="match status" value="1"/>
</dbReference>
<evidence type="ECO:0000313" key="3">
    <source>
        <dbReference type="Proteomes" id="UP000431922"/>
    </source>
</evidence>
<dbReference type="RefSeq" id="WP_160755758.1">
    <property type="nucleotide sequence ID" value="NZ_WTYL01000002.1"/>
</dbReference>
<evidence type="ECO:0000259" key="1">
    <source>
        <dbReference type="PROSITE" id="PS50883"/>
    </source>
</evidence>
<dbReference type="PROSITE" id="PS50883">
    <property type="entry name" value="EAL"/>
    <property type="match status" value="1"/>
</dbReference>
<dbReference type="InterPro" id="IPR029016">
    <property type="entry name" value="GAF-like_dom_sf"/>
</dbReference>
<dbReference type="EMBL" id="WTYL01000002">
    <property type="protein sequence ID" value="MXP44122.1"/>
    <property type="molecule type" value="Genomic_DNA"/>
</dbReference>
<dbReference type="AlphaFoldDB" id="A0A845B3G6"/>
<dbReference type="SUPFAM" id="SSF141868">
    <property type="entry name" value="EAL domain-like"/>
    <property type="match status" value="1"/>
</dbReference>
<dbReference type="Gene3D" id="3.30.450.40">
    <property type="match status" value="1"/>
</dbReference>
<sequence length="439" mass="47406">MVHVPSLQHAFAEGIPDGDLIEDSRIDRILGAVRNHLGVEIAFVARYVDDDRELMHVSSDLDLPMGPGYREPKENGYCWHVLQGNLPELIQDPADFPMTQDLAVTHMLPVGCHLNVPLRLSDGTVYGSFCALSRTPDRSMTERDVGVLRAFAALATEQIESNLEVDVRRSALQNTIGKLIDGKRLTIFHQPIHFLADNLPAGVECLARFPDAGTRGPDCWFNEADEIGMGVELDMLAVRSALATLPYVPARHYMSINASPATIISGALELALADHDGSQLVIEVTEHQEVTDFAALAKALRTLSPKARIAIDDVGAGYAGMRHIVDLAPDILKLDMSLTRDIFRDPARRALAGALVKFSEEIGCSLVAEGIECAAERDILADLGITYGQGYFYSPPLPVVASQQLLLGVECGEVTTTASLPGTGGHSTGVTVGNLRLQA</sequence>
<dbReference type="PANTHER" id="PTHR33121:SF76">
    <property type="entry name" value="SIGNALING PROTEIN"/>
    <property type="match status" value="1"/>
</dbReference>
<dbReference type="SUPFAM" id="SSF55781">
    <property type="entry name" value="GAF domain-like"/>
    <property type="match status" value="1"/>
</dbReference>
<dbReference type="Proteomes" id="UP000431922">
    <property type="component" value="Unassembled WGS sequence"/>
</dbReference>
<dbReference type="Pfam" id="PF00563">
    <property type="entry name" value="EAL"/>
    <property type="match status" value="1"/>
</dbReference>
<protein>
    <submittedName>
        <fullName evidence="2">EAL domain-containing protein</fullName>
    </submittedName>
</protein>